<dbReference type="GO" id="GO:0009279">
    <property type="term" value="C:cell outer membrane"/>
    <property type="evidence" value="ECO:0007669"/>
    <property type="project" value="UniProtKB-SubCell"/>
</dbReference>
<evidence type="ECO:0000313" key="8">
    <source>
        <dbReference type="EMBL" id="GLC24948.1"/>
    </source>
</evidence>
<evidence type="ECO:0000256" key="5">
    <source>
        <dbReference type="ARBA" id="ARBA00023237"/>
    </source>
</evidence>
<reference evidence="8" key="1">
    <citation type="submission" date="2022-08" db="EMBL/GenBank/DDBJ databases">
        <title>Draft genome sequencing of Roseisolibacter agri AW1220.</title>
        <authorList>
            <person name="Tobiishi Y."/>
            <person name="Tonouchi A."/>
        </authorList>
    </citation>
    <scope>NUCLEOTIDE SEQUENCE</scope>
    <source>
        <strain evidence="8">AW1220</strain>
    </source>
</reference>
<protein>
    <recommendedName>
        <fullName evidence="7">RagB/SusD domain-containing protein</fullName>
    </recommendedName>
</protein>
<comment type="caution">
    <text evidence="8">The sequence shown here is derived from an EMBL/GenBank/DDBJ whole genome shotgun (WGS) entry which is preliminary data.</text>
</comment>
<dbReference type="AlphaFoldDB" id="A0AA37QDX6"/>
<evidence type="ECO:0000313" key="9">
    <source>
        <dbReference type="Proteomes" id="UP001161325"/>
    </source>
</evidence>
<evidence type="ECO:0000256" key="6">
    <source>
        <dbReference type="SAM" id="SignalP"/>
    </source>
</evidence>
<dbReference type="Proteomes" id="UP001161325">
    <property type="component" value="Unassembled WGS sequence"/>
</dbReference>
<dbReference type="Gene3D" id="1.25.40.390">
    <property type="match status" value="1"/>
</dbReference>
<feature type="chain" id="PRO_5041203978" description="RagB/SusD domain-containing protein" evidence="6">
    <location>
        <begin position="26"/>
        <end position="436"/>
    </location>
</feature>
<name>A0AA37QDX6_9BACT</name>
<accession>A0AA37QDX6</accession>
<keyword evidence="4" id="KW-0472">Membrane</keyword>
<comment type="subcellular location">
    <subcellularLocation>
        <location evidence="1">Cell outer membrane</location>
    </subcellularLocation>
</comment>
<evidence type="ECO:0000259" key="7">
    <source>
        <dbReference type="Pfam" id="PF07980"/>
    </source>
</evidence>
<evidence type="ECO:0000256" key="2">
    <source>
        <dbReference type="ARBA" id="ARBA00006275"/>
    </source>
</evidence>
<evidence type="ECO:0000256" key="1">
    <source>
        <dbReference type="ARBA" id="ARBA00004442"/>
    </source>
</evidence>
<proteinExistence type="inferred from homology"/>
<dbReference type="SUPFAM" id="SSF48452">
    <property type="entry name" value="TPR-like"/>
    <property type="match status" value="1"/>
</dbReference>
<keyword evidence="3 6" id="KW-0732">Signal</keyword>
<keyword evidence="5" id="KW-0998">Cell outer membrane</keyword>
<dbReference type="InterPro" id="IPR012944">
    <property type="entry name" value="SusD_RagB_dom"/>
</dbReference>
<dbReference type="Pfam" id="PF07980">
    <property type="entry name" value="SusD_RagB"/>
    <property type="match status" value="1"/>
</dbReference>
<feature type="domain" description="RagB/SusD" evidence="7">
    <location>
        <begin position="246"/>
        <end position="398"/>
    </location>
</feature>
<evidence type="ECO:0000256" key="3">
    <source>
        <dbReference type="ARBA" id="ARBA00022729"/>
    </source>
</evidence>
<evidence type="ECO:0000256" key="4">
    <source>
        <dbReference type="ARBA" id="ARBA00023136"/>
    </source>
</evidence>
<comment type="similarity">
    <text evidence="2">Belongs to the SusD family.</text>
</comment>
<keyword evidence="9" id="KW-1185">Reference proteome</keyword>
<organism evidence="8 9">
    <name type="scientific">Roseisolibacter agri</name>
    <dbReference type="NCBI Taxonomy" id="2014610"/>
    <lineage>
        <taxon>Bacteria</taxon>
        <taxon>Pseudomonadati</taxon>
        <taxon>Gemmatimonadota</taxon>
        <taxon>Gemmatimonadia</taxon>
        <taxon>Gemmatimonadales</taxon>
        <taxon>Gemmatimonadaceae</taxon>
        <taxon>Roseisolibacter</taxon>
    </lineage>
</organism>
<dbReference type="PROSITE" id="PS51257">
    <property type="entry name" value="PROKAR_LIPOPROTEIN"/>
    <property type="match status" value="1"/>
</dbReference>
<sequence length="436" mass="45387">MRLLPSRARAAIACATAVAAAAASACTDITTLKQENPGQLSASTLYAPQNAQLIVNGAIADFDCAFTRYVVGSGLLSDELSNAIGSVDNYNYDARRLLTNADYGTGTCGNNQRPPIYTTLSVARASADTALARLREWTDAQMPAGVNRTRLIGQAATYAGYSLVLLGEGMCTAAINLGPELQPAQLFEQAKIRFDSAVVAATAANDQPTLNLALLGRARTLLNLKNPAAAATDAARIPAGFVANMVGEGTNNRRQNFVFISINQSNWSTVDASFRGLTTESGAADPRVAVTNTGRAGTAQGSQVWTADKYGSLTAPMPIARYAEAQLILAEARVAAGDLAGAAAAINAARAGRAALGTYSATGQTAAQVQAQIVEERRRELFLEGHRLGDMRRLNIPFTPAAGTAYPGGGGVYGSQTCFPLPDVERINNPTIAGGA</sequence>
<dbReference type="EMBL" id="BRXS01000002">
    <property type="protein sequence ID" value="GLC24948.1"/>
    <property type="molecule type" value="Genomic_DNA"/>
</dbReference>
<feature type="signal peptide" evidence="6">
    <location>
        <begin position="1"/>
        <end position="25"/>
    </location>
</feature>
<dbReference type="InterPro" id="IPR011990">
    <property type="entry name" value="TPR-like_helical_dom_sf"/>
</dbReference>
<gene>
    <name evidence="8" type="ORF">rosag_14610</name>
</gene>
<dbReference type="RefSeq" id="WP_284349391.1">
    <property type="nucleotide sequence ID" value="NZ_BRXS01000002.1"/>
</dbReference>